<evidence type="ECO:0000313" key="2">
    <source>
        <dbReference type="Proteomes" id="UP000276133"/>
    </source>
</evidence>
<evidence type="ECO:0000313" key="1">
    <source>
        <dbReference type="EMBL" id="RNA14856.1"/>
    </source>
</evidence>
<protein>
    <submittedName>
        <fullName evidence="1">Uncharacterized protein</fullName>
    </submittedName>
</protein>
<comment type="caution">
    <text evidence="1">The sequence shown here is derived from an EMBL/GenBank/DDBJ whole genome shotgun (WGS) entry which is preliminary data.</text>
</comment>
<keyword evidence="2" id="KW-1185">Reference proteome</keyword>
<accession>A0A3M7QU27</accession>
<dbReference type="Proteomes" id="UP000276133">
    <property type="component" value="Unassembled WGS sequence"/>
</dbReference>
<organism evidence="1 2">
    <name type="scientific">Brachionus plicatilis</name>
    <name type="common">Marine rotifer</name>
    <name type="synonym">Brachionus muelleri</name>
    <dbReference type="NCBI Taxonomy" id="10195"/>
    <lineage>
        <taxon>Eukaryota</taxon>
        <taxon>Metazoa</taxon>
        <taxon>Spiralia</taxon>
        <taxon>Gnathifera</taxon>
        <taxon>Rotifera</taxon>
        <taxon>Eurotatoria</taxon>
        <taxon>Monogononta</taxon>
        <taxon>Pseudotrocha</taxon>
        <taxon>Ploima</taxon>
        <taxon>Brachionidae</taxon>
        <taxon>Brachionus</taxon>
    </lineage>
</organism>
<name>A0A3M7QU27_BRAPC</name>
<dbReference type="AlphaFoldDB" id="A0A3M7QU27"/>
<proteinExistence type="predicted"/>
<sequence length="78" mass="8579">MWQCLGARDRAIFSSFPKLSAQNPKATVLYEEATSGCEAPRKSSRILSASRESCKKFSCCPKSLYAMATLFMALAMFG</sequence>
<dbReference type="EMBL" id="REGN01005098">
    <property type="protein sequence ID" value="RNA14856.1"/>
    <property type="molecule type" value="Genomic_DNA"/>
</dbReference>
<gene>
    <name evidence="1" type="ORF">BpHYR1_030002</name>
</gene>
<reference evidence="1 2" key="1">
    <citation type="journal article" date="2018" name="Sci. Rep.">
        <title>Genomic signatures of local adaptation to the degree of environmental predictability in rotifers.</title>
        <authorList>
            <person name="Franch-Gras L."/>
            <person name="Hahn C."/>
            <person name="Garcia-Roger E.M."/>
            <person name="Carmona M.J."/>
            <person name="Serra M."/>
            <person name="Gomez A."/>
        </authorList>
    </citation>
    <scope>NUCLEOTIDE SEQUENCE [LARGE SCALE GENOMIC DNA]</scope>
    <source>
        <strain evidence="1">HYR1</strain>
    </source>
</reference>